<name>A0A7S3FC43_9VIRI</name>
<dbReference type="EMBL" id="HBHY01008381">
    <property type="protein sequence ID" value="CAE0135361.1"/>
    <property type="molecule type" value="Transcribed_RNA"/>
</dbReference>
<accession>A0A7S3FC43</accession>
<sequence length="458" mass="49608">MLDNGAALPQHAAVAAAGAASPAHLRPRVFEARARRALPLPHALRPLLRRGGAGVLLGLALVAAGAALLLLSGDAGREGAPRNSLQARALAPPAGAALDWLPEGFDCADDLDWPTALAHTVGKIRAAPVLRPSNSFDCLDIGDFYRRDLYACLVRHYPRWEGPGSVRERAAAAERHGELPEQWSSREIDDRGNRGKTLPGAEGARMGFMAFNVSEPLMDRSGLLDDDSACFWRAYRAHFSSGALQNALVDKFNTTIRRRFIDIDNRHRARGATDAEARHNYEVHRETIALAKQAPSVSLRGADSIVALRATGGGPNGYQGFTGGVHGEDQDRLITSLSYIAERPDEPAHLGMSIWRSATADNRLLGRDPTQGYALQYEGLWRPNAFFAFAGCLESWHCASRDANRCTVGGDGRPVIDPAKWAQSKRNMLQTLFNVRDMPKSQCLAETGQASVPSVTVT</sequence>
<evidence type="ECO:0000313" key="3">
    <source>
        <dbReference type="EMBL" id="CAE0135361.1"/>
    </source>
</evidence>
<feature type="compositionally biased region" description="Basic and acidic residues" evidence="1">
    <location>
        <begin position="171"/>
        <end position="193"/>
    </location>
</feature>
<organism evidence="3">
    <name type="scientific">Prasinoderma singulare</name>
    <dbReference type="NCBI Taxonomy" id="676789"/>
    <lineage>
        <taxon>Eukaryota</taxon>
        <taxon>Viridiplantae</taxon>
        <taxon>Prasinodermophyta</taxon>
        <taxon>Prasinodermophyceae</taxon>
        <taxon>Prasinodermales</taxon>
        <taxon>Prasinodermaceae</taxon>
        <taxon>Prasinoderma</taxon>
    </lineage>
</organism>
<feature type="transmembrane region" description="Helical" evidence="2">
    <location>
        <begin position="53"/>
        <end position="73"/>
    </location>
</feature>
<feature type="region of interest" description="Disordered" evidence="1">
    <location>
        <begin position="171"/>
        <end position="199"/>
    </location>
</feature>
<evidence type="ECO:0000256" key="2">
    <source>
        <dbReference type="SAM" id="Phobius"/>
    </source>
</evidence>
<reference evidence="3" key="1">
    <citation type="submission" date="2021-01" db="EMBL/GenBank/DDBJ databases">
        <authorList>
            <person name="Corre E."/>
            <person name="Pelletier E."/>
            <person name="Niang G."/>
            <person name="Scheremetjew M."/>
            <person name="Finn R."/>
            <person name="Kale V."/>
            <person name="Holt S."/>
            <person name="Cochrane G."/>
            <person name="Meng A."/>
            <person name="Brown T."/>
            <person name="Cohen L."/>
        </authorList>
    </citation>
    <scope>NUCLEOTIDE SEQUENCE</scope>
    <source>
        <strain evidence="3">RCC927</strain>
    </source>
</reference>
<gene>
    <name evidence="3" type="ORF">PSIN1315_LOCUS5391</name>
</gene>
<keyword evidence="2" id="KW-0812">Transmembrane</keyword>
<keyword evidence="2" id="KW-0472">Membrane</keyword>
<evidence type="ECO:0000256" key="1">
    <source>
        <dbReference type="SAM" id="MobiDB-lite"/>
    </source>
</evidence>
<keyword evidence="2" id="KW-1133">Transmembrane helix</keyword>
<proteinExistence type="predicted"/>
<protein>
    <submittedName>
        <fullName evidence="3">Uncharacterized protein</fullName>
    </submittedName>
</protein>
<dbReference type="AlphaFoldDB" id="A0A7S3FC43"/>